<dbReference type="InterPro" id="IPR007527">
    <property type="entry name" value="Znf_SWIM"/>
</dbReference>
<keyword evidence="2 4" id="KW-0863">Zinc-finger</keyword>
<sequence length="907" mass="104833">MQLPVNSENEWRYVQEEGFQARRLHGLELHVDLLPATGDGLQANNTEEDEERNNEYNTSAQGWDSWEQPESSSPQPRQERTNNQYNMNAEGWDPWSQPESSRQARQEAEEEIEGDIDELDEAYDRGPGYQSNYATGEDFTDEEAEFREAQDFEGEGFANHEYYITGRTDNYHPVRQFSDISEYRNSIPQPSQPEHSGPLAERNIFMSKEQLKQACSKYAVENNVQHKASKSSTILYVLDCKVPTCKWHLYARTEKEGIFWKIIKNEEEHTCVRRVGDFTHDNLTAAVIANSIRNAVKRDLGISIDDVKSILEKEYPNEKPTYNKLWREREKAIEQLFGSWEGSYNKLPSILLAIQKTTPGTQIKWLTESVGDPNRAMFKAAAWAYGPCIAAVPYLRPVISIDASFLSGRYKGTLLAACGYDPEQRLLPLAFAIVEKENEQCWGWFMNFVRRQVIGEGKKFCVVSDRHWGIRNTFKQPQYGWQEDANPSYAVHRYCMQHICENVFKASDKDTTLPDKFRKKLANKKKRRPFYKMWNELKTTNPKAIDYLIKCGKENEADDNEEWRPERWAQTYDGGYRWGIMTSNGSESLNSRYKAERRLPVVGLVEAAINVITVDIERGEFEAQVPFEKNDPGITWKYQVFLKRNYQPRDPQLPTRRAWCKCRKPQLTGIPCFHVVAICGHCRWDVSDFVDERYITENMLKIWSTGEFHCYEDEHEWPVYDGPLIYPDKRLINRGRRKKDRNWMWMDAMRKKNQANQRRRTRRDNNAHEPVSMEDVQSGRRTNPRRTTRPSARNRAQSSTGNRGEPSREPVQPGRNSVSIDPHTESRVSLGIEGIQPRRNSISVDERPISFRLPTTQGASSSRGTHGASSSRGPSDSTSSGGRGIRGGVLRLGSRFMNILPTRGRRH</sequence>
<dbReference type="AlphaFoldDB" id="A0A9Q0HP98"/>
<dbReference type="PROSITE" id="PS50966">
    <property type="entry name" value="ZF_SWIM"/>
    <property type="match status" value="1"/>
</dbReference>
<dbReference type="Proteomes" id="UP001151287">
    <property type="component" value="Unassembled WGS sequence"/>
</dbReference>
<name>A0A9Q0HP98_9POAL</name>
<reference evidence="7" key="1">
    <citation type="journal article" date="2022" name="Cell">
        <title>Repeat-based holocentromeres influence genome architecture and karyotype evolution.</title>
        <authorList>
            <person name="Hofstatter P.G."/>
            <person name="Thangavel G."/>
            <person name="Lux T."/>
            <person name="Neumann P."/>
            <person name="Vondrak T."/>
            <person name="Novak P."/>
            <person name="Zhang M."/>
            <person name="Costa L."/>
            <person name="Castellani M."/>
            <person name="Scott A."/>
            <person name="Toegelov H."/>
            <person name="Fuchs J."/>
            <person name="Mata-Sucre Y."/>
            <person name="Dias Y."/>
            <person name="Vanzela A.L.L."/>
            <person name="Huettel B."/>
            <person name="Almeida C.C.S."/>
            <person name="Simkova H."/>
            <person name="Souza G."/>
            <person name="Pedrosa-Harand A."/>
            <person name="Macas J."/>
            <person name="Mayer K.F.X."/>
            <person name="Houben A."/>
            <person name="Marques A."/>
        </authorList>
    </citation>
    <scope>NUCLEOTIDE SEQUENCE</scope>
    <source>
        <strain evidence="7">RhyBre1mFocal</strain>
    </source>
</reference>
<dbReference type="Pfam" id="PF10551">
    <property type="entry name" value="MULE"/>
    <property type="match status" value="1"/>
</dbReference>
<dbReference type="EMBL" id="JAMQYH010000003">
    <property type="protein sequence ID" value="KAJ1693404.1"/>
    <property type="molecule type" value="Genomic_DNA"/>
</dbReference>
<feature type="compositionally biased region" description="Low complexity" evidence="5">
    <location>
        <begin position="858"/>
        <end position="880"/>
    </location>
</feature>
<evidence type="ECO:0000313" key="8">
    <source>
        <dbReference type="Proteomes" id="UP001151287"/>
    </source>
</evidence>
<evidence type="ECO:0000256" key="4">
    <source>
        <dbReference type="PROSITE-ProRule" id="PRU00325"/>
    </source>
</evidence>
<keyword evidence="8" id="KW-1185">Reference proteome</keyword>
<dbReference type="PANTHER" id="PTHR31973:SF184">
    <property type="entry name" value="OS02G0685500 PROTEIN"/>
    <property type="match status" value="1"/>
</dbReference>
<evidence type="ECO:0000256" key="2">
    <source>
        <dbReference type="ARBA" id="ARBA00022771"/>
    </source>
</evidence>
<gene>
    <name evidence="7" type="ORF">LUZ63_010102</name>
</gene>
<feature type="domain" description="SWIM-type" evidence="6">
    <location>
        <begin position="638"/>
        <end position="683"/>
    </location>
</feature>
<evidence type="ECO:0000256" key="1">
    <source>
        <dbReference type="ARBA" id="ARBA00022723"/>
    </source>
</evidence>
<evidence type="ECO:0000313" key="7">
    <source>
        <dbReference type="EMBL" id="KAJ1693404.1"/>
    </source>
</evidence>
<proteinExistence type="predicted"/>
<feature type="compositionally biased region" description="Acidic residues" evidence="5">
    <location>
        <begin position="108"/>
        <end position="121"/>
    </location>
</feature>
<feature type="region of interest" description="Disordered" evidence="5">
    <location>
        <begin position="744"/>
        <end position="889"/>
    </location>
</feature>
<feature type="region of interest" description="Disordered" evidence="5">
    <location>
        <begin position="37"/>
        <end position="135"/>
    </location>
</feature>
<protein>
    <recommendedName>
        <fullName evidence="6">SWIM-type domain-containing protein</fullName>
    </recommendedName>
</protein>
<accession>A0A9Q0HP98</accession>
<keyword evidence="3" id="KW-0862">Zinc</keyword>
<dbReference type="SMART" id="SM00575">
    <property type="entry name" value="ZnF_PMZ"/>
    <property type="match status" value="1"/>
</dbReference>
<dbReference type="OrthoDB" id="683469at2759"/>
<evidence type="ECO:0000256" key="5">
    <source>
        <dbReference type="SAM" id="MobiDB-lite"/>
    </source>
</evidence>
<dbReference type="InterPro" id="IPR018289">
    <property type="entry name" value="MULE_transposase_dom"/>
</dbReference>
<organism evidence="7 8">
    <name type="scientific">Rhynchospora breviuscula</name>
    <dbReference type="NCBI Taxonomy" id="2022672"/>
    <lineage>
        <taxon>Eukaryota</taxon>
        <taxon>Viridiplantae</taxon>
        <taxon>Streptophyta</taxon>
        <taxon>Embryophyta</taxon>
        <taxon>Tracheophyta</taxon>
        <taxon>Spermatophyta</taxon>
        <taxon>Magnoliopsida</taxon>
        <taxon>Liliopsida</taxon>
        <taxon>Poales</taxon>
        <taxon>Cyperaceae</taxon>
        <taxon>Cyperoideae</taxon>
        <taxon>Rhynchosporeae</taxon>
        <taxon>Rhynchospora</taxon>
    </lineage>
</organism>
<dbReference type="GO" id="GO:0008270">
    <property type="term" value="F:zinc ion binding"/>
    <property type="evidence" value="ECO:0007669"/>
    <property type="project" value="UniProtKB-KW"/>
</dbReference>
<comment type="caution">
    <text evidence="7">The sequence shown here is derived from an EMBL/GenBank/DDBJ whole genome shotgun (WGS) entry which is preliminary data.</text>
</comment>
<keyword evidence="1" id="KW-0479">Metal-binding</keyword>
<evidence type="ECO:0000259" key="6">
    <source>
        <dbReference type="PROSITE" id="PS50966"/>
    </source>
</evidence>
<evidence type="ECO:0000256" key="3">
    <source>
        <dbReference type="ARBA" id="ARBA00022833"/>
    </source>
</evidence>
<dbReference type="InterPro" id="IPR006564">
    <property type="entry name" value="Znf_PMZ"/>
</dbReference>
<dbReference type="PANTHER" id="PTHR31973">
    <property type="entry name" value="POLYPROTEIN, PUTATIVE-RELATED"/>
    <property type="match status" value="1"/>
</dbReference>
<feature type="compositionally biased region" description="Basic residues" evidence="5">
    <location>
        <begin position="751"/>
        <end position="762"/>
    </location>
</feature>